<name>A0A553PKV5_TIGCA</name>
<feature type="compositionally biased region" description="Polar residues" evidence="1">
    <location>
        <begin position="119"/>
        <end position="145"/>
    </location>
</feature>
<accession>A0A553PKV5</accession>
<dbReference type="Proteomes" id="UP000318571">
    <property type="component" value="Chromosome 11"/>
</dbReference>
<evidence type="ECO:0000313" key="2">
    <source>
        <dbReference type="EMBL" id="TRY78321.1"/>
    </source>
</evidence>
<feature type="compositionally biased region" description="Low complexity" evidence="1">
    <location>
        <begin position="146"/>
        <end position="167"/>
    </location>
</feature>
<dbReference type="EMBL" id="VCGU01000003">
    <property type="protein sequence ID" value="TRY78321.1"/>
    <property type="molecule type" value="Genomic_DNA"/>
</dbReference>
<feature type="compositionally biased region" description="Gly residues" evidence="1">
    <location>
        <begin position="216"/>
        <end position="229"/>
    </location>
</feature>
<sequence length="287" mass="30956">MWVASLSTTLALPEPEAGLPISDLHRFKRMAQEGGKCTTSDECVEPNVCSKWGWCQWTTIYGQDGPSQGQTAPGQGRSGQCVTSADCASRVPYCSKLGFCHGGRLPFDEVQLEIEDQVFQSPPNDQPQGYINNNPRKNSPIFKNNASPSPTSSDSSSQTSQASQGSQIRQKFVSAPASKTSTNDDRTRSNTNGNNNGRNQGQNQRNQRPQQSSGNRSGGRSSGGGGGRGQKQANDDGQRPLERGGYDGQEDQCPGENRASCLEVACEPVKNLAKVFQACQKECNERC</sequence>
<proteinExistence type="predicted"/>
<feature type="region of interest" description="Disordered" evidence="1">
    <location>
        <begin position="119"/>
        <end position="254"/>
    </location>
</feature>
<protein>
    <submittedName>
        <fullName evidence="2">Uncharacterized protein</fullName>
    </submittedName>
</protein>
<feature type="compositionally biased region" description="Basic and acidic residues" evidence="1">
    <location>
        <begin position="233"/>
        <end position="245"/>
    </location>
</feature>
<comment type="caution">
    <text evidence="2">The sequence shown here is derived from an EMBL/GenBank/DDBJ whole genome shotgun (WGS) entry which is preliminary data.</text>
</comment>
<dbReference type="AlphaFoldDB" id="A0A553PKV5"/>
<reference evidence="2 3" key="1">
    <citation type="journal article" date="2018" name="Nat. Ecol. Evol.">
        <title>Genomic signatures of mitonuclear coevolution across populations of Tigriopus californicus.</title>
        <authorList>
            <person name="Barreto F.S."/>
            <person name="Watson E.T."/>
            <person name="Lima T.G."/>
            <person name="Willett C.S."/>
            <person name="Edmands S."/>
            <person name="Li W."/>
            <person name="Burton R.S."/>
        </authorList>
    </citation>
    <scope>NUCLEOTIDE SEQUENCE [LARGE SCALE GENOMIC DNA]</scope>
    <source>
        <strain evidence="2 3">San Diego</strain>
    </source>
</reference>
<evidence type="ECO:0000313" key="3">
    <source>
        <dbReference type="Proteomes" id="UP000318571"/>
    </source>
</evidence>
<evidence type="ECO:0000256" key="1">
    <source>
        <dbReference type="SAM" id="MobiDB-lite"/>
    </source>
</evidence>
<feature type="compositionally biased region" description="Low complexity" evidence="1">
    <location>
        <begin position="189"/>
        <end position="215"/>
    </location>
</feature>
<gene>
    <name evidence="2" type="ORF">TCAL_14379</name>
</gene>
<organism evidence="2 3">
    <name type="scientific">Tigriopus californicus</name>
    <name type="common">Marine copepod</name>
    <dbReference type="NCBI Taxonomy" id="6832"/>
    <lineage>
        <taxon>Eukaryota</taxon>
        <taxon>Metazoa</taxon>
        <taxon>Ecdysozoa</taxon>
        <taxon>Arthropoda</taxon>
        <taxon>Crustacea</taxon>
        <taxon>Multicrustacea</taxon>
        <taxon>Hexanauplia</taxon>
        <taxon>Copepoda</taxon>
        <taxon>Harpacticoida</taxon>
        <taxon>Harpacticidae</taxon>
        <taxon>Tigriopus</taxon>
    </lineage>
</organism>
<keyword evidence="3" id="KW-1185">Reference proteome</keyword>